<comment type="caution">
    <text evidence="1">The sequence shown here is derived from an EMBL/GenBank/DDBJ whole genome shotgun (WGS) entry which is preliminary data.</text>
</comment>
<protein>
    <submittedName>
        <fullName evidence="1">Uncharacterized protein</fullName>
    </submittedName>
</protein>
<reference evidence="1" key="1">
    <citation type="journal article" date="2020" name="Fungal Divers.">
        <title>Resolving the Mortierellaceae phylogeny through synthesis of multi-gene phylogenetics and phylogenomics.</title>
        <authorList>
            <person name="Vandepol N."/>
            <person name="Liber J."/>
            <person name="Desiro A."/>
            <person name="Na H."/>
            <person name="Kennedy M."/>
            <person name="Barry K."/>
            <person name="Grigoriev I.V."/>
            <person name="Miller A.N."/>
            <person name="O'Donnell K."/>
            <person name="Stajich J.E."/>
            <person name="Bonito G."/>
        </authorList>
    </citation>
    <scope>NUCLEOTIDE SEQUENCE</scope>
    <source>
        <strain evidence="1">NRRL 6426</strain>
    </source>
</reference>
<organism evidence="1 2">
    <name type="scientific">Linnemannia schmuckeri</name>
    <dbReference type="NCBI Taxonomy" id="64567"/>
    <lineage>
        <taxon>Eukaryota</taxon>
        <taxon>Fungi</taxon>
        <taxon>Fungi incertae sedis</taxon>
        <taxon>Mucoromycota</taxon>
        <taxon>Mortierellomycotina</taxon>
        <taxon>Mortierellomycetes</taxon>
        <taxon>Mortierellales</taxon>
        <taxon>Mortierellaceae</taxon>
        <taxon>Linnemannia</taxon>
    </lineage>
</organism>
<evidence type="ECO:0000313" key="2">
    <source>
        <dbReference type="Proteomes" id="UP000748756"/>
    </source>
</evidence>
<proteinExistence type="predicted"/>
<feature type="non-terminal residue" evidence="1">
    <location>
        <position position="1"/>
    </location>
</feature>
<evidence type="ECO:0000313" key="1">
    <source>
        <dbReference type="EMBL" id="KAF9144551.1"/>
    </source>
</evidence>
<dbReference type="EMBL" id="JAAAUQ010001003">
    <property type="protein sequence ID" value="KAF9144551.1"/>
    <property type="molecule type" value="Genomic_DNA"/>
</dbReference>
<name>A0A9P5RUC9_9FUNG</name>
<keyword evidence="2" id="KW-1185">Reference proteome</keyword>
<dbReference type="Proteomes" id="UP000748756">
    <property type="component" value="Unassembled WGS sequence"/>
</dbReference>
<accession>A0A9P5RUC9</accession>
<sequence length="73" mass="8422">YGLGDKLTREGVDVVFDELEDLLHGLVLGWIRCVSIRWMTIKVFAQNKENTPQILQPMHDRRIALDVGEWNGD</sequence>
<gene>
    <name evidence="1" type="ORF">BG015_000072</name>
</gene>
<dbReference type="AlphaFoldDB" id="A0A9P5RUC9"/>